<dbReference type="OMA" id="KYSAQIK"/>
<protein>
    <submittedName>
        <fullName evidence="2">Uncharacterized protein</fullName>
    </submittedName>
</protein>
<feature type="coiled-coil region" evidence="1">
    <location>
        <begin position="17"/>
        <end position="58"/>
    </location>
</feature>
<reference evidence="2 3" key="1">
    <citation type="submission" date="2016-05" db="EMBL/GenBank/DDBJ databases">
        <title>First whole genome sequencing of Entamoeba histolytica HM1:IMSS-clone-6.</title>
        <authorList>
            <person name="Mukherjee Avik.K."/>
            <person name="Izumyama S."/>
            <person name="Nakada-Tsukui K."/>
            <person name="Nozaki T."/>
        </authorList>
    </citation>
    <scope>NUCLEOTIDE SEQUENCE [LARGE SCALE GENOMIC DNA]</scope>
    <source>
        <strain evidence="2 3">HM1:IMSS clone 6</strain>
    </source>
</reference>
<dbReference type="VEuPathDB" id="AmoebaDB:EHI7A_001111"/>
<dbReference type="VEuPathDB" id="AmoebaDB:EHI_118760"/>
<dbReference type="VEuPathDB" id="AmoebaDB:EHI8A_000450"/>
<gene>
    <name evidence="2" type="ORF">CL6EHI_118760</name>
</gene>
<organism evidence="2 3">
    <name type="scientific">Entamoeba histolytica</name>
    <dbReference type="NCBI Taxonomy" id="5759"/>
    <lineage>
        <taxon>Eukaryota</taxon>
        <taxon>Amoebozoa</taxon>
        <taxon>Evosea</taxon>
        <taxon>Archamoebae</taxon>
        <taxon>Mastigamoebida</taxon>
        <taxon>Entamoebidae</taxon>
        <taxon>Entamoeba</taxon>
    </lineage>
</organism>
<dbReference type="Proteomes" id="UP000078387">
    <property type="component" value="Unassembled WGS sequence"/>
</dbReference>
<evidence type="ECO:0000313" key="3">
    <source>
        <dbReference type="Proteomes" id="UP000078387"/>
    </source>
</evidence>
<keyword evidence="1" id="KW-0175">Coiled coil</keyword>
<accession>A0A5K1U6W2</accession>
<sequence length="341" mass="40342">MEEVPNFLIKFDEYLQLRMAQQQNDFYKQKISKLESDKEKLFQEVERLKIVINKQQQLFSNKMAEYLQFKSEISAKHSTQIKEKQELIDKERTEKHHLLIELTSLRIQVKQQEELINKLKKSEDSDIIRKKPRDSNASITSQKIVVSEKKISASPQKVYDSTDTITQQPLIDLIQSHEIVPTTTPPLFQVNDKSVNEKQKVEKRVSVEKNNSSLDRKITPLLLNDKTQKEVHRLVLPKTDFIFTVNYKKVCEILSLMVKNKWYEPKTSYFKTSIVFDEYCRKVPVLCFKGTEDDLWKRKSVIKKFVETIDKIELLRVSQGNKRHIIFGGVRQKYVEYYDSF</sequence>
<dbReference type="AlphaFoldDB" id="A0A5K1U6W2"/>
<comment type="caution">
    <text evidence="2">The sequence shown here is derived from an EMBL/GenBank/DDBJ whole genome shotgun (WGS) entry which is preliminary data.</text>
</comment>
<evidence type="ECO:0000313" key="2">
    <source>
        <dbReference type="EMBL" id="GAT93930.1"/>
    </source>
</evidence>
<dbReference type="EMBL" id="BDEQ01000001">
    <property type="protein sequence ID" value="GAT93930.1"/>
    <property type="molecule type" value="Genomic_DNA"/>
</dbReference>
<name>A0A5K1U6W2_ENTHI</name>
<evidence type="ECO:0000256" key="1">
    <source>
        <dbReference type="SAM" id="Coils"/>
    </source>
</evidence>
<dbReference type="VEuPathDB" id="AmoebaDB:KM1_001040"/>
<dbReference type="VEuPathDB" id="AmoebaDB:EHI5A_002050"/>
<proteinExistence type="predicted"/>